<proteinExistence type="predicted"/>
<sequence>MSEEATRAGGVVRYEPWSNTSNVLTRAAPTTISLTVFEREFFGKRIFTRELLETAAETVALARQKIDGKNETAAVVIKALRAVSVAWQRLQDMVEAGKAATPFKLNAVFSNLPSEEDQIACANTLTLEKTGLQKWARETPASEAQLRAFSDAREAWEATSQRASLRSELTAISDQHRIKNIVCNALGTLFTEDQSDFEPRDGGIHAAPPGLPAAPLEIVAYDPAYTTSDLQFLAQLPQPITIVSDPHHYLAITPETRVVCISHPVYVPVFRDSRRRGV</sequence>
<gene>
    <name evidence="1" type="ORF">PMIN01_13191</name>
</gene>
<dbReference type="OrthoDB" id="3684667at2759"/>
<evidence type="ECO:0000313" key="2">
    <source>
        <dbReference type="Proteomes" id="UP000756921"/>
    </source>
</evidence>
<comment type="caution">
    <text evidence="1">The sequence shown here is derived from an EMBL/GenBank/DDBJ whole genome shotgun (WGS) entry which is preliminary data.</text>
</comment>
<accession>A0A9P6G4A1</accession>
<evidence type="ECO:0000313" key="1">
    <source>
        <dbReference type="EMBL" id="KAF9728811.1"/>
    </source>
</evidence>
<keyword evidence="2" id="KW-1185">Reference proteome</keyword>
<name>A0A9P6G4A1_9PLEO</name>
<protein>
    <submittedName>
        <fullName evidence="1">Uncharacterized protein</fullName>
    </submittedName>
</protein>
<dbReference type="AlphaFoldDB" id="A0A9P6G4A1"/>
<organism evidence="1 2">
    <name type="scientific">Paraphaeosphaeria minitans</name>
    <dbReference type="NCBI Taxonomy" id="565426"/>
    <lineage>
        <taxon>Eukaryota</taxon>
        <taxon>Fungi</taxon>
        <taxon>Dikarya</taxon>
        <taxon>Ascomycota</taxon>
        <taxon>Pezizomycotina</taxon>
        <taxon>Dothideomycetes</taxon>
        <taxon>Pleosporomycetidae</taxon>
        <taxon>Pleosporales</taxon>
        <taxon>Massarineae</taxon>
        <taxon>Didymosphaeriaceae</taxon>
        <taxon>Paraphaeosphaeria</taxon>
    </lineage>
</organism>
<dbReference type="EMBL" id="WJXW01000018">
    <property type="protein sequence ID" value="KAF9728811.1"/>
    <property type="molecule type" value="Genomic_DNA"/>
</dbReference>
<dbReference type="Proteomes" id="UP000756921">
    <property type="component" value="Unassembled WGS sequence"/>
</dbReference>
<reference evidence="1" key="1">
    <citation type="journal article" date="2020" name="Mol. Plant Microbe Interact.">
        <title>Genome Sequence of the Biocontrol Agent Coniothyrium minitans strain Conio (IMI 134523).</title>
        <authorList>
            <person name="Patel D."/>
            <person name="Shittu T.A."/>
            <person name="Baroncelli R."/>
            <person name="Muthumeenakshi S."/>
            <person name="Osborne T.H."/>
            <person name="Janganan T.K."/>
            <person name="Sreenivasaprasad S."/>
        </authorList>
    </citation>
    <scope>NUCLEOTIDE SEQUENCE</scope>
    <source>
        <strain evidence="1">Conio</strain>
    </source>
</reference>